<protein>
    <submittedName>
        <fullName evidence="1">Uncharacterized protein</fullName>
    </submittedName>
</protein>
<comment type="caution">
    <text evidence="1">The sequence shown here is derived from an EMBL/GenBank/DDBJ whole genome shotgun (WGS) entry which is preliminary data.</text>
</comment>
<dbReference type="Proteomes" id="UP000245293">
    <property type="component" value="Unassembled WGS sequence"/>
</dbReference>
<dbReference type="EMBL" id="QETF01000014">
    <property type="protein sequence ID" value="PWG16336.1"/>
    <property type="molecule type" value="Genomic_DNA"/>
</dbReference>
<dbReference type="AlphaFoldDB" id="A0A2V1P1Z1"/>
<gene>
    <name evidence="1" type="ORF">DFK10_11875</name>
</gene>
<sequence>MIDIHETNTTAKQIIDADELPKTIFERETESLGLSLCLSSHGIALCKNDAITAVEDAFPSHYVKAARVHATKFAKVWLVPTSFNECTPGDLLRQLYEAFGVVEYRIQFPKKKRWISEFTWQLNRHFLGLDQPTGDPNGPELLPVSNWRKGVRVETEEIELFAATAQKAARNAVDDNETGPTLYEAVCWLTYIYKLAQNPHRQKDAKTFSEFIVRKIAKRAGVQP</sequence>
<evidence type="ECO:0000313" key="1">
    <source>
        <dbReference type="EMBL" id="PWG16336.1"/>
    </source>
</evidence>
<keyword evidence="2" id="KW-1185">Reference proteome</keyword>
<organism evidence="1 2">
    <name type="scientific">Salibaculum griseiflavum</name>
    <dbReference type="NCBI Taxonomy" id="1914409"/>
    <lineage>
        <taxon>Bacteria</taxon>
        <taxon>Pseudomonadati</taxon>
        <taxon>Pseudomonadota</taxon>
        <taxon>Alphaproteobacteria</taxon>
        <taxon>Rhodobacterales</taxon>
        <taxon>Roseobacteraceae</taxon>
        <taxon>Salibaculum</taxon>
    </lineage>
</organism>
<proteinExistence type="predicted"/>
<accession>A0A2V1P1Z1</accession>
<name>A0A2V1P1Z1_9RHOB</name>
<dbReference type="RefSeq" id="WP_109389254.1">
    <property type="nucleotide sequence ID" value="NZ_QETF01000014.1"/>
</dbReference>
<reference evidence="2" key="1">
    <citation type="submission" date="2018-05" db="EMBL/GenBank/DDBJ databases">
        <authorList>
            <person name="Du Z."/>
            <person name="Wang X."/>
        </authorList>
    </citation>
    <scope>NUCLEOTIDE SEQUENCE [LARGE SCALE GENOMIC DNA]</scope>
    <source>
        <strain evidence="2">WDS4C29</strain>
    </source>
</reference>
<evidence type="ECO:0000313" key="2">
    <source>
        <dbReference type="Proteomes" id="UP000245293"/>
    </source>
</evidence>